<dbReference type="Proteomes" id="UP000007148">
    <property type="component" value="Unassembled WGS sequence"/>
</dbReference>
<accession>G4T6F2</accession>
<dbReference type="OrthoDB" id="37886at2759"/>
<gene>
    <name evidence="2" type="ORF">PIIN_00759</name>
</gene>
<dbReference type="GO" id="GO:0001786">
    <property type="term" value="F:phosphatidylserine binding"/>
    <property type="evidence" value="ECO:0007669"/>
    <property type="project" value="TreeGrafter"/>
</dbReference>
<proteinExistence type="inferred from homology"/>
<name>G4T6F2_SERID</name>
<evidence type="ECO:0000313" key="2">
    <source>
        <dbReference type="EMBL" id="CCA66920.1"/>
    </source>
</evidence>
<dbReference type="GO" id="GO:0005544">
    <property type="term" value="F:calcium-dependent phospholipid binding"/>
    <property type="evidence" value="ECO:0007669"/>
    <property type="project" value="InterPro"/>
</dbReference>
<reference evidence="2 3" key="1">
    <citation type="journal article" date="2011" name="PLoS Pathog.">
        <title>Endophytic Life Strategies Decoded by Genome and Transcriptome Analyses of the Mutualistic Root Symbiont Piriformospora indica.</title>
        <authorList>
            <person name="Zuccaro A."/>
            <person name="Lahrmann U."/>
            <person name="Guldener U."/>
            <person name="Langen G."/>
            <person name="Pfiffi S."/>
            <person name="Biedenkopf D."/>
            <person name="Wong P."/>
            <person name="Samans B."/>
            <person name="Grimm C."/>
            <person name="Basiewicz M."/>
            <person name="Murat C."/>
            <person name="Martin F."/>
            <person name="Kogel K.H."/>
        </authorList>
    </citation>
    <scope>NUCLEOTIDE SEQUENCE [LARGE SCALE GENOMIC DNA]</scope>
    <source>
        <strain evidence="2 3">DSM 11827</strain>
    </source>
</reference>
<sequence length="400" mass="44890">MTRRLQAGGLEFYQSRNAQDVDRAVAIAKGGSSRRQPVDKPEECATYLGTPLLKGGIPAMSDAYNPTIDVKRIHRACRSTANNVKLTKILTSQEIQMLQVACMNKLQKPLVDLVVSETSGRYQTGLALLASGALAGDAYLLKKASKQKMDSRIRLALLTEILVMRSKSDLVRLKEYVSATQHRSLASIVNDAIRMMDASVQENLIEAFRLCMLTEEEVVEESEVMSNVQTIKTFLEGGEDVTVKKLLGVILGCSLSHLRLLVDGYKTRFYGINLSQAIEDSRDSRISPTLKEVLIHALLTAEHETKGAMEGVVRDVRRIETGLHDDYLLTVRLVRAHWNQDRFRVLLAEWTKVRPESGHPVERVRKHTRCALEALLVRVIQEAEPVPASSWLHRNIDKWL</sequence>
<comment type="similarity">
    <text evidence="1">Belongs to the annexin family.</text>
</comment>
<protein>
    <submittedName>
        <fullName evidence="2">Uncharacterized protein</fullName>
    </submittedName>
</protein>
<keyword evidence="3" id="KW-1185">Reference proteome</keyword>
<evidence type="ECO:0000313" key="3">
    <source>
        <dbReference type="Proteomes" id="UP000007148"/>
    </source>
</evidence>
<dbReference type="GO" id="GO:0005634">
    <property type="term" value="C:nucleus"/>
    <property type="evidence" value="ECO:0007669"/>
    <property type="project" value="TreeGrafter"/>
</dbReference>
<dbReference type="GO" id="GO:0012506">
    <property type="term" value="C:vesicle membrane"/>
    <property type="evidence" value="ECO:0007669"/>
    <property type="project" value="TreeGrafter"/>
</dbReference>
<dbReference type="HOGENOM" id="CLU_711971_0_0_1"/>
<dbReference type="PANTHER" id="PTHR10502">
    <property type="entry name" value="ANNEXIN"/>
    <property type="match status" value="1"/>
</dbReference>
<dbReference type="InParanoid" id="G4T6F2"/>
<dbReference type="GO" id="GO:0005886">
    <property type="term" value="C:plasma membrane"/>
    <property type="evidence" value="ECO:0007669"/>
    <property type="project" value="TreeGrafter"/>
</dbReference>
<dbReference type="STRING" id="1109443.G4T6F2"/>
<dbReference type="EMBL" id="CAFZ01000007">
    <property type="protein sequence ID" value="CCA66920.1"/>
    <property type="molecule type" value="Genomic_DNA"/>
</dbReference>
<evidence type="ECO:0000256" key="1">
    <source>
        <dbReference type="ARBA" id="ARBA00007831"/>
    </source>
</evidence>
<dbReference type="GO" id="GO:0005509">
    <property type="term" value="F:calcium ion binding"/>
    <property type="evidence" value="ECO:0007669"/>
    <property type="project" value="InterPro"/>
</dbReference>
<dbReference type="SUPFAM" id="SSF47874">
    <property type="entry name" value="Annexin"/>
    <property type="match status" value="1"/>
</dbReference>
<dbReference type="PANTHER" id="PTHR10502:SF102">
    <property type="entry name" value="ANNEXIN B11"/>
    <property type="match status" value="1"/>
</dbReference>
<dbReference type="AlphaFoldDB" id="G4T6F2"/>
<dbReference type="InterPro" id="IPR037104">
    <property type="entry name" value="Annexin_sf"/>
</dbReference>
<comment type="caution">
    <text evidence="2">The sequence shown here is derived from an EMBL/GenBank/DDBJ whole genome shotgun (WGS) entry which is preliminary data.</text>
</comment>
<organism evidence="2 3">
    <name type="scientific">Serendipita indica (strain DSM 11827)</name>
    <name type="common">Root endophyte fungus</name>
    <name type="synonym">Piriformospora indica</name>
    <dbReference type="NCBI Taxonomy" id="1109443"/>
    <lineage>
        <taxon>Eukaryota</taxon>
        <taxon>Fungi</taxon>
        <taxon>Dikarya</taxon>
        <taxon>Basidiomycota</taxon>
        <taxon>Agaricomycotina</taxon>
        <taxon>Agaricomycetes</taxon>
        <taxon>Sebacinales</taxon>
        <taxon>Serendipitaceae</taxon>
        <taxon>Serendipita</taxon>
    </lineage>
</organism>
<dbReference type="GO" id="GO:0005737">
    <property type="term" value="C:cytoplasm"/>
    <property type="evidence" value="ECO:0007669"/>
    <property type="project" value="TreeGrafter"/>
</dbReference>
<dbReference type="eggNOG" id="KOG0819">
    <property type="taxonomic scope" value="Eukaryota"/>
</dbReference>